<dbReference type="Gramene" id="VVA38002">
    <property type="protein sequence ID" value="VVA38002"/>
    <property type="gene ID" value="Prudul26B004357"/>
</dbReference>
<feature type="non-terminal residue" evidence="1">
    <location>
        <position position="1"/>
    </location>
</feature>
<dbReference type="Proteomes" id="UP000327085">
    <property type="component" value="Unassembled WGS sequence"/>
</dbReference>
<gene>
    <name evidence="1" type="ORF">ALMOND_2B004357</name>
</gene>
<dbReference type="AlphaFoldDB" id="A0A5E4GEG3"/>
<evidence type="ECO:0000313" key="2">
    <source>
        <dbReference type="Proteomes" id="UP000327085"/>
    </source>
</evidence>
<protein>
    <submittedName>
        <fullName evidence="1">Uncharacterized protein</fullName>
    </submittedName>
</protein>
<name>A0A5E4GEG3_PRUDU</name>
<reference evidence="2" key="1">
    <citation type="journal article" date="2020" name="Plant J.">
        <title>Transposons played a major role in the diversification between the closely related almond and peach genomes: results from the almond genome sequence.</title>
        <authorList>
            <person name="Alioto T."/>
            <person name="Alexiou K.G."/>
            <person name="Bardil A."/>
            <person name="Barteri F."/>
            <person name="Castanera R."/>
            <person name="Cruz F."/>
            <person name="Dhingra A."/>
            <person name="Duval H."/>
            <person name="Fernandez I Marti A."/>
            <person name="Frias L."/>
            <person name="Galan B."/>
            <person name="Garcia J.L."/>
            <person name="Howad W."/>
            <person name="Gomez-Garrido J."/>
            <person name="Gut M."/>
            <person name="Julca I."/>
            <person name="Morata J."/>
            <person name="Puigdomenech P."/>
            <person name="Ribeca P."/>
            <person name="Rubio Cabetas M.J."/>
            <person name="Vlasova A."/>
            <person name="Wirthensohn M."/>
            <person name="Garcia-Mas J."/>
            <person name="Gabaldon T."/>
            <person name="Casacuberta J.M."/>
            <person name="Arus P."/>
        </authorList>
    </citation>
    <scope>NUCLEOTIDE SEQUENCE [LARGE SCALE GENOMIC DNA]</scope>
    <source>
        <strain evidence="2">cv. Texas</strain>
    </source>
</reference>
<proteinExistence type="predicted"/>
<sequence>GLAELLLSNLTLLGTDLSSLSLESLTLLILDMNPAFPHLDLQLGGDEPSRLFCC</sequence>
<dbReference type="InParanoid" id="A0A5E4GEG3"/>
<accession>A0A5E4GEG3</accession>
<evidence type="ECO:0000313" key="1">
    <source>
        <dbReference type="EMBL" id="VVA38002.1"/>
    </source>
</evidence>
<dbReference type="EMBL" id="CABIKO010000596">
    <property type="protein sequence ID" value="VVA38002.1"/>
    <property type="molecule type" value="Genomic_DNA"/>
</dbReference>
<organism evidence="1 2">
    <name type="scientific">Prunus dulcis</name>
    <name type="common">Almond</name>
    <name type="synonym">Amygdalus dulcis</name>
    <dbReference type="NCBI Taxonomy" id="3755"/>
    <lineage>
        <taxon>Eukaryota</taxon>
        <taxon>Viridiplantae</taxon>
        <taxon>Streptophyta</taxon>
        <taxon>Embryophyta</taxon>
        <taxon>Tracheophyta</taxon>
        <taxon>Spermatophyta</taxon>
        <taxon>Magnoliopsida</taxon>
        <taxon>eudicotyledons</taxon>
        <taxon>Gunneridae</taxon>
        <taxon>Pentapetalae</taxon>
        <taxon>rosids</taxon>
        <taxon>fabids</taxon>
        <taxon>Rosales</taxon>
        <taxon>Rosaceae</taxon>
        <taxon>Amygdaloideae</taxon>
        <taxon>Amygdaleae</taxon>
        <taxon>Prunus</taxon>
    </lineage>
</organism>